<evidence type="ECO:0000256" key="6">
    <source>
        <dbReference type="ARBA" id="ARBA00023316"/>
    </source>
</evidence>
<dbReference type="GO" id="GO:0006508">
    <property type="term" value="P:proteolysis"/>
    <property type="evidence" value="ECO:0007669"/>
    <property type="project" value="InterPro"/>
</dbReference>
<dbReference type="GO" id="GO:0009252">
    <property type="term" value="P:peptidoglycan biosynthetic process"/>
    <property type="evidence" value="ECO:0007669"/>
    <property type="project" value="UniProtKB-KW"/>
</dbReference>
<feature type="domain" description="Peptidase S11 D-alanyl-D-alanine carboxypeptidase A N-terminal" evidence="11">
    <location>
        <begin position="120"/>
        <end position="348"/>
    </location>
</feature>
<evidence type="ECO:0000313" key="12">
    <source>
        <dbReference type="EMBL" id="OGZ61321.1"/>
    </source>
</evidence>
<dbReference type="GO" id="GO:0071555">
    <property type="term" value="P:cell wall organization"/>
    <property type="evidence" value="ECO:0007669"/>
    <property type="project" value="UniProtKB-KW"/>
</dbReference>
<evidence type="ECO:0000256" key="7">
    <source>
        <dbReference type="PIRSR" id="PIRSR618044-1"/>
    </source>
</evidence>
<feature type="transmembrane region" description="Helical" evidence="10">
    <location>
        <begin position="21"/>
        <end position="45"/>
    </location>
</feature>
<feature type="binding site" evidence="8">
    <location>
        <position position="316"/>
    </location>
    <ligand>
        <name>substrate</name>
    </ligand>
</feature>
<feature type="active site" evidence="7">
    <location>
        <position position="208"/>
    </location>
</feature>
<evidence type="ECO:0000256" key="2">
    <source>
        <dbReference type="ARBA" id="ARBA00022729"/>
    </source>
</evidence>
<protein>
    <recommendedName>
        <fullName evidence="11">Peptidase S11 D-alanyl-D-alanine carboxypeptidase A N-terminal domain-containing protein</fullName>
    </recommendedName>
</protein>
<keyword evidence="10" id="KW-0472">Membrane</keyword>
<dbReference type="Pfam" id="PF00768">
    <property type="entry name" value="Peptidase_S11"/>
    <property type="match status" value="1"/>
</dbReference>
<keyword evidence="3" id="KW-0378">Hydrolase</keyword>
<sequence length="368" mass="41565">MIGIRLRKMKYKTQDFLKNERFRFVIDSVSMILFVFVIAGLFLLYKSNSFKKEVENNNVEKVTESGFKISLNDREAFLAKYQNSQVNFLPKTSTFGSSLVDIVDADSLGAFLPVRNWQVQFKDINATSALGIYMPEKRILYGKNVFEQRPIASLTKLMTALVILDTYNPEEIITISQEAIKEEGDSAGFVAGEQFTVNQLLYALLLESSNDAAWAFLERYNSDNPQKTFIDAMNQKAQNMGLANTIFVDPSGLSDANMSTAYEISQILHTAFQNDIIKQVMQEASYTVKSINKMLSHFWVNLNSLLGAQEDVLAGKTGFTNEAGPSIAIIAKSPIENNFILTVILDAQDRIETTRELLNWIKEAYIWK</sequence>
<dbReference type="AlphaFoldDB" id="A0A1G2HGE4"/>
<evidence type="ECO:0000256" key="10">
    <source>
        <dbReference type="SAM" id="Phobius"/>
    </source>
</evidence>
<dbReference type="InterPro" id="IPR012338">
    <property type="entry name" value="Beta-lactam/transpept-like"/>
</dbReference>
<dbReference type="PANTHER" id="PTHR21581">
    <property type="entry name" value="D-ALANYL-D-ALANINE CARBOXYPEPTIDASE"/>
    <property type="match status" value="1"/>
</dbReference>
<evidence type="ECO:0000256" key="4">
    <source>
        <dbReference type="ARBA" id="ARBA00022960"/>
    </source>
</evidence>
<evidence type="ECO:0000256" key="8">
    <source>
        <dbReference type="PIRSR" id="PIRSR618044-2"/>
    </source>
</evidence>
<organism evidence="12 13">
    <name type="scientific">Candidatus Spechtbacteria bacterium RIFCSPLOWO2_02_FULL_38_8</name>
    <dbReference type="NCBI Taxonomy" id="1802164"/>
    <lineage>
        <taxon>Bacteria</taxon>
        <taxon>Candidatus Spechtiibacteriota</taxon>
    </lineage>
</organism>
<dbReference type="STRING" id="1802164.A3H51_02795"/>
<proteinExistence type="inferred from homology"/>
<comment type="similarity">
    <text evidence="1 9">Belongs to the peptidase S11 family.</text>
</comment>
<dbReference type="PRINTS" id="PR00725">
    <property type="entry name" value="DADACBPTASE1"/>
</dbReference>
<dbReference type="SUPFAM" id="SSF56601">
    <property type="entry name" value="beta-lactamase/transpeptidase-like"/>
    <property type="match status" value="1"/>
</dbReference>
<accession>A0A1G2HGE4</accession>
<evidence type="ECO:0000256" key="3">
    <source>
        <dbReference type="ARBA" id="ARBA00022801"/>
    </source>
</evidence>
<evidence type="ECO:0000256" key="5">
    <source>
        <dbReference type="ARBA" id="ARBA00022984"/>
    </source>
</evidence>
<keyword evidence="2" id="KW-0732">Signal</keyword>
<comment type="caution">
    <text evidence="12">The sequence shown here is derived from an EMBL/GenBank/DDBJ whole genome shotgun (WGS) entry which is preliminary data.</text>
</comment>
<name>A0A1G2HGE4_9BACT</name>
<feature type="active site" description="Proton acceptor" evidence="7">
    <location>
        <position position="156"/>
    </location>
</feature>
<gene>
    <name evidence="12" type="ORF">A3H51_02795</name>
</gene>
<dbReference type="GO" id="GO:0009002">
    <property type="term" value="F:serine-type D-Ala-D-Ala carboxypeptidase activity"/>
    <property type="evidence" value="ECO:0007669"/>
    <property type="project" value="InterPro"/>
</dbReference>
<dbReference type="Proteomes" id="UP000178509">
    <property type="component" value="Unassembled WGS sequence"/>
</dbReference>
<dbReference type="InterPro" id="IPR018044">
    <property type="entry name" value="Peptidase_S11"/>
</dbReference>
<reference evidence="12 13" key="1">
    <citation type="journal article" date="2016" name="Nat. Commun.">
        <title>Thousands of microbial genomes shed light on interconnected biogeochemical processes in an aquifer system.</title>
        <authorList>
            <person name="Anantharaman K."/>
            <person name="Brown C.T."/>
            <person name="Hug L.A."/>
            <person name="Sharon I."/>
            <person name="Castelle C.J."/>
            <person name="Probst A.J."/>
            <person name="Thomas B.C."/>
            <person name="Singh A."/>
            <person name="Wilkins M.J."/>
            <person name="Karaoz U."/>
            <person name="Brodie E.L."/>
            <person name="Williams K.H."/>
            <person name="Hubbard S.S."/>
            <person name="Banfield J.F."/>
        </authorList>
    </citation>
    <scope>NUCLEOTIDE SEQUENCE [LARGE SCALE GENOMIC DNA]</scope>
</reference>
<dbReference type="GO" id="GO:0008360">
    <property type="term" value="P:regulation of cell shape"/>
    <property type="evidence" value="ECO:0007669"/>
    <property type="project" value="UniProtKB-KW"/>
</dbReference>
<keyword evidence="4" id="KW-0133">Cell shape</keyword>
<evidence type="ECO:0000313" key="13">
    <source>
        <dbReference type="Proteomes" id="UP000178509"/>
    </source>
</evidence>
<keyword evidence="5" id="KW-0573">Peptidoglycan synthesis</keyword>
<feature type="active site" description="Acyl-ester intermediate" evidence="7">
    <location>
        <position position="153"/>
    </location>
</feature>
<keyword evidence="10" id="KW-1133">Transmembrane helix</keyword>
<dbReference type="Gene3D" id="3.40.710.10">
    <property type="entry name" value="DD-peptidase/beta-lactamase superfamily"/>
    <property type="match status" value="1"/>
</dbReference>
<keyword evidence="10" id="KW-0812">Transmembrane</keyword>
<keyword evidence="6" id="KW-0961">Cell wall biogenesis/degradation</keyword>
<evidence type="ECO:0000256" key="9">
    <source>
        <dbReference type="RuleBase" id="RU004016"/>
    </source>
</evidence>
<evidence type="ECO:0000256" key="1">
    <source>
        <dbReference type="ARBA" id="ARBA00007164"/>
    </source>
</evidence>
<dbReference type="EMBL" id="MHOJ01000045">
    <property type="protein sequence ID" value="OGZ61321.1"/>
    <property type="molecule type" value="Genomic_DNA"/>
</dbReference>
<dbReference type="PANTHER" id="PTHR21581:SF26">
    <property type="entry name" value="D-ALANYL-D-ALANINE ENDOPEPTIDASE"/>
    <property type="match status" value="1"/>
</dbReference>
<dbReference type="InterPro" id="IPR001967">
    <property type="entry name" value="Peptidase_S11_N"/>
</dbReference>
<evidence type="ECO:0000259" key="11">
    <source>
        <dbReference type="Pfam" id="PF00768"/>
    </source>
</evidence>